<keyword evidence="2" id="KW-1185">Reference proteome</keyword>
<reference evidence="2" key="1">
    <citation type="journal article" date="2023" name="G3 (Bethesda)">
        <title>Genome assembly and association tests identify interacting loci associated with vigor, precocity, and sex in interspecific pistachio rootstocks.</title>
        <authorList>
            <person name="Palmer W."/>
            <person name="Jacygrad E."/>
            <person name="Sagayaradj S."/>
            <person name="Cavanaugh K."/>
            <person name="Han R."/>
            <person name="Bertier L."/>
            <person name="Beede B."/>
            <person name="Kafkas S."/>
            <person name="Golino D."/>
            <person name="Preece J."/>
            <person name="Michelmore R."/>
        </authorList>
    </citation>
    <scope>NUCLEOTIDE SEQUENCE [LARGE SCALE GENOMIC DNA]</scope>
</reference>
<accession>A0ACC0XYZ4</accession>
<protein>
    <submittedName>
        <fullName evidence="1">Uncharacterized protein</fullName>
    </submittedName>
</protein>
<dbReference type="EMBL" id="CM047744">
    <property type="protein sequence ID" value="KAJ0027336.1"/>
    <property type="molecule type" value="Genomic_DNA"/>
</dbReference>
<name>A0ACC0XYZ4_9ROSI</name>
<comment type="caution">
    <text evidence="1">The sequence shown here is derived from an EMBL/GenBank/DDBJ whole genome shotgun (WGS) entry which is preliminary data.</text>
</comment>
<organism evidence="1 2">
    <name type="scientific">Pistacia integerrima</name>
    <dbReference type="NCBI Taxonomy" id="434235"/>
    <lineage>
        <taxon>Eukaryota</taxon>
        <taxon>Viridiplantae</taxon>
        <taxon>Streptophyta</taxon>
        <taxon>Embryophyta</taxon>
        <taxon>Tracheophyta</taxon>
        <taxon>Spermatophyta</taxon>
        <taxon>Magnoliopsida</taxon>
        <taxon>eudicotyledons</taxon>
        <taxon>Gunneridae</taxon>
        <taxon>Pentapetalae</taxon>
        <taxon>rosids</taxon>
        <taxon>malvids</taxon>
        <taxon>Sapindales</taxon>
        <taxon>Anacardiaceae</taxon>
        <taxon>Pistacia</taxon>
    </lineage>
</organism>
<evidence type="ECO:0000313" key="2">
    <source>
        <dbReference type="Proteomes" id="UP001163603"/>
    </source>
</evidence>
<evidence type="ECO:0000313" key="1">
    <source>
        <dbReference type="EMBL" id="KAJ0027336.1"/>
    </source>
</evidence>
<proteinExistence type="predicted"/>
<sequence length="193" mass="20627">MVARGVKPDAITYEILIDVHCKKDNLIEAFKLQEELLGKGLLSKGTAYDSLIDAVCKKGDLSKAVGLLDEMRQQGIKPSFGTCSTVVCGLHEGGKIDEATGVLGNLKNHGWVSDDTSLSELVTRHLIDQNAVDTSINNASLGSDLGLRTAEGNHKLFAILYQLARPAKVPTPVLIVAGSGESQALQIFALCQR</sequence>
<gene>
    <name evidence="1" type="ORF">Pint_36614</name>
</gene>
<dbReference type="Proteomes" id="UP001163603">
    <property type="component" value="Chromosome 9"/>
</dbReference>